<comment type="similarity">
    <text evidence="3">Belongs to the metallo-dependent hydrolases superfamily. Uronate isomerase family.</text>
</comment>
<name>A0A3S9PWB5_9ACTO</name>
<evidence type="ECO:0000313" key="9">
    <source>
        <dbReference type="Proteomes" id="UP000280344"/>
    </source>
</evidence>
<evidence type="ECO:0000256" key="6">
    <source>
        <dbReference type="ARBA" id="ARBA00023235"/>
    </source>
</evidence>
<comment type="pathway">
    <text evidence="2">Carbohydrate metabolism; pentose and glucuronate interconversion.</text>
</comment>
<evidence type="ECO:0000256" key="3">
    <source>
        <dbReference type="ARBA" id="ARBA00008397"/>
    </source>
</evidence>
<evidence type="ECO:0000313" key="8">
    <source>
        <dbReference type="EMBL" id="AZQ76582.1"/>
    </source>
</evidence>
<protein>
    <recommendedName>
        <fullName evidence="5">Uronate isomerase</fullName>
        <ecNumber evidence="4">5.3.1.12</ecNumber>
    </recommendedName>
</protein>
<dbReference type="PANTHER" id="PTHR30068:SF4">
    <property type="entry name" value="URONATE ISOMERASE"/>
    <property type="match status" value="1"/>
</dbReference>
<dbReference type="PANTHER" id="PTHR30068">
    <property type="entry name" value="URONATE ISOMERASE"/>
    <property type="match status" value="1"/>
</dbReference>
<proteinExistence type="inferred from homology"/>
<dbReference type="InterPro" id="IPR032466">
    <property type="entry name" value="Metal_Hydrolase"/>
</dbReference>
<dbReference type="Gene3D" id="1.10.2020.10">
    <property type="entry name" value="uronate isomerase, domain 2, chain A"/>
    <property type="match status" value="1"/>
</dbReference>
<dbReference type="Pfam" id="PF02614">
    <property type="entry name" value="UxaC"/>
    <property type="match status" value="1"/>
</dbReference>
<evidence type="ECO:0000256" key="2">
    <source>
        <dbReference type="ARBA" id="ARBA00004892"/>
    </source>
</evidence>
<dbReference type="AlphaFoldDB" id="A0A3S9PWB5"/>
<dbReference type="GO" id="GO:0008880">
    <property type="term" value="F:glucuronate isomerase activity"/>
    <property type="evidence" value="ECO:0007669"/>
    <property type="project" value="UniProtKB-EC"/>
</dbReference>
<reference evidence="8 9" key="1">
    <citation type="submission" date="2018-12" db="EMBL/GenBank/DDBJ databases">
        <title>Complete genome sequence of Flaviflexus sp. H23T48.</title>
        <authorList>
            <person name="Bae J.-W."/>
            <person name="Lee J.-Y."/>
        </authorList>
    </citation>
    <scope>NUCLEOTIDE SEQUENCE [LARGE SCALE GENOMIC DNA]</scope>
    <source>
        <strain evidence="8 9">H23T48</strain>
    </source>
</reference>
<comment type="catalytic activity">
    <reaction evidence="1">
        <text>D-glucuronate = D-fructuronate</text>
        <dbReference type="Rhea" id="RHEA:13049"/>
        <dbReference type="ChEBI" id="CHEBI:58720"/>
        <dbReference type="ChEBI" id="CHEBI:59863"/>
        <dbReference type="EC" id="5.3.1.12"/>
    </reaction>
</comment>
<dbReference type="SUPFAM" id="SSF51556">
    <property type="entry name" value="Metallo-dependent hydrolases"/>
    <property type="match status" value="1"/>
</dbReference>
<dbReference type="Proteomes" id="UP000280344">
    <property type="component" value="Chromosome"/>
</dbReference>
<dbReference type="UniPathway" id="UPA00246"/>
<dbReference type="OrthoDB" id="9766564at2"/>
<accession>A0A3S9PWB5</accession>
<evidence type="ECO:0000256" key="4">
    <source>
        <dbReference type="ARBA" id="ARBA00012546"/>
    </source>
</evidence>
<evidence type="ECO:0000256" key="1">
    <source>
        <dbReference type="ARBA" id="ARBA00001165"/>
    </source>
</evidence>
<dbReference type="NCBIfam" id="NF002794">
    <property type="entry name" value="PRK02925.1"/>
    <property type="match status" value="1"/>
</dbReference>
<evidence type="ECO:0000256" key="5">
    <source>
        <dbReference type="ARBA" id="ARBA00020555"/>
    </source>
</evidence>
<keyword evidence="6 8" id="KW-0413">Isomerase</keyword>
<dbReference type="InterPro" id="IPR003766">
    <property type="entry name" value="Uronate_isomerase"/>
</dbReference>
<dbReference type="EMBL" id="CP034593">
    <property type="protein sequence ID" value="AZQ76582.1"/>
    <property type="molecule type" value="Genomic_DNA"/>
</dbReference>
<dbReference type="Gene3D" id="3.20.20.140">
    <property type="entry name" value="Metal-dependent hydrolases"/>
    <property type="match status" value="1"/>
</dbReference>
<organism evidence="8 9">
    <name type="scientific">Flaviflexus ciconiae</name>
    <dbReference type="NCBI Taxonomy" id="2496867"/>
    <lineage>
        <taxon>Bacteria</taxon>
        <taxon>Bacillati</taxon>
        <taxon>Actinomycetota</taxon>
        <taxon>Actinomycetes</taxon>
        <taxon>Actinomycetales</taxon>
        <taxon>Actinomycetaceae</taxon>
        <taxon>Flaviflexus</taxon>
    </lineage>
</organism>
<sequence length="478" mass="53993">MTTPRTGRAPLTLHPDRLFPADPTTRDITRKIYQQIVDLPIISPHGHVPVEWLADDIPFTDPTSLLLTPDHYTNRMLHGAGGVELSELGVPVGSEMTPEQSRNAFRKLCENWKYFRGTPVRYWFEQEFYDLFDVRVRPSADTADEIYDQIAAKLATPEYRPRALYQRFNIGAIATTDDPCSDLSGHAKLLADPTWDSKVAPTFRPDAYLEPGRSNWNELTNNLGEVTGVNVDTYAGNLEAMRTRRQYFKEHGAVSSDHSHADAGCERLSDREAEALYAKARQGTIEQADADRLRRHMINDQAKLATEDGLVMTLHPGVYRNHDTQAFERYGADVGGDVPYAIEFTKALQPILDSYGNVDGFQLVVFTMDETVYSRELAPMAGYYRCLFVGAPWWFIDEADAIMRYRRSVTGYAGFYKTSGFIDDTRAFCSIPARHDLARRIDSAFLGGLVAEHRLDMDEAVETAIDIVTTQPRKVFKL</sequence>
<dbReference type="RefSeq" id="WP_126703390.1">
    <property type="nucleotide sequence ID" value="NZ_CP034593.1"/>
</dbReference>
<feature type="region of interest" description="Disordered" evidence="7">
    <location>
        <begin position="1"/>
        <end position="20"/>
    </location>
</feature>
<dbReference type="EC" id="5.3.1.12" evidence="4"/>
<gene>
    <name evidence="8" type="ORF">EJ997_03680</name>
</gene>
<dbReference type="KEGG" id="flh:EJ997_03680"/>
<keyword evidence="9" id="KW-1185">Reference proteome</keyword>
<dbReference type="GO" id="GO:0042840">
    <property type="term" value="P:D-glucuronate catabolic process"/>
    <property type="evidence" value="ECO:0007669"/>
    <property type="project" value="TreeGrafter"/>
</dbReference>
<dbReference type="GO" id="GO:0019698">
    <property type="term" value="P:D-galacturonate catabolic process"/>
    <property type="evidence" value="ECO:0007669"/>
    <property type="project" value="TreeGrafter"/>
</dbReference>
<evidence type="ECO:0000256" key="7">
    <source>
        <dbReference type="SAM" id="MobiDB-lite"/>
    </source>
</evidence>